<keyword evidence="1" id="KW-0472">Membrane</keyword>
<organism evidence="2 3">
    <name type="scientific">Eisenbergiella massiliensis</name>
    <dbReference type="NCBI Taxonomy" id="1720294"/>
    <lineage>
        <taxon>Bacteria</taxon>
        <taxon>Bacillati</taxon>
        <taxon>Bacillota</taxon>
        <taxon>Clostridia</taxon>
        <taxon>Lachnospirales</taxon>
        <taxon>Lachnospiraceae</taxon>
        <taxon>Eisenbergiella</taxon>
    </lineage>
</organism>
<comment type="caution">
    <text evidence="2">The sequence shown here is derived from an EMBL/GenBank/DDBJ whole genome shotgun (WGS) entry which is preliminary data.</text>
</comment>
<proteinExistence type="predicted"/>
<dbReference type="RefSeq" id="WP_117545861.1">
    <property type="nucleotide sequence ID" value="NZ_QVLV01000037.1"/>
</dbReference>
<evidence type="ECO:0000313" key="3">
    <source>
        <dbReference type="Proteomes" id="UP000260812"/>
    </source>
</evidence>
<gene>
    <name evidence="2" type="ORF">DXC51_27560</name>
</gene>
<reference evidence="2" key="1">
    <citation type="submission" date="2018-08" db="EMBL/GenBank/DDBJ databases">
        <title>A genome reference for cultivated species of the human gut microbiota.</title>
        <authorList>
            <person name="Zou Y."/>
            <person name="Xue W."/>
            <person name="Luo G."/>
        </authorList>
    </citation>
    <scope>NUCLEOTIDE SEQUENCE [LARGE SCALE GENOMIC DNA]</scope>
    <source>
        <strain evidence="2">TF05-5AC</strain>
    </source>
</reference>
<evidence type="ECO:0000313" key="2">
    <source>
        <dbReference type="EMBL" id="RGE55767.1"/>
    </source>
</evidence>
<sequence>MINGEVVKNVVKKLLIRFMIILFFLFMWIIGLLSYKNSLDAEHMFRTAKNIQLSMRLLSIQYYGENRNLYAPNNEFGMEEDTLKEIKSLSDADGEITLISWNYQKSVPAKFIYETDSYLVFYEYNSNNDELEWKVCRIHPVIERGFH</sequence>
<dbReference type="EMBL" id="QVLV01000037">
    <property type="protein sequence ID" value="RGE55767.1"/>
    <property type="molecule type" value="Genomic_DNA"/>
</dbReference>
<keyword evidence="1" id="KW-1133">Transmembrane helix</keyword>
<dbReference type="AlphaFoldDB" id="A0A3E3HVC0"/>
<feature type="transmembrane region" description="Helical" evidence="1">
    <location>
        <begin position="14"/>
        <end position="35"/>
    </location>
</feature>
<name>A0A3E3HVC0_9FIRM</name>
<accession>A0A3E3HVC0</accession>
<protein>
    <submittedName>
        <fullName evidence="2">Uncharacterized protein</fullName>
    </submittedName>
</protein>
<dbReference type="Proteomes" id="UP000260812">
    <property type="component" value="Unassembled WGS sequence"/>
</dbReference>
<evidence type="ECO:0000256" key="1">
    <source>
        <dbReference type="SAM" id="Phobius"/>
    </source>
</evidence>
<keyword evidence="3" id="KW-1185">Reference proteome</keyword>
<dbReference type="GeneID" id="97990507"/>
<keyword evidence="1" id="KW-0812">Transmembrane</keyword>